<proteinExistence type="predicted"/>
<evidence type="ECO:0000256" key="2">
    <source>
        <dbReference type="SAM" id="SignalP"/>
    </source>
</evidence>
<dbReference type="Pfam" id="PF18895">
    <property type="entry name" value="T4SS_pilin"/>
    <property type="match status" value="1"/>
</dbReference>
<feature type="chain" id="PRO_5009519101" evidence="2">
    <location>
        <begin position="24"/>
        <end position="136"/>
    </location>
</feature>
<keyword evidence="1" id="KW-0812">Transmembrane</keyword>
<feature type="signal peptide" evidence="2">
    <location>
        <begin position="1"/>
        <end position="23"/>
    </location>
</feature>
<comment type="caution">
    <text evidence="3">The sequence shown here is derived from an EMBL/GenBank/DDBJ whole genome shotgun (WGS) entry which is preliminary data.</text>
</comment>
<dbReference type="EMBL" id="MFDE01000035">
    <property type="protein sequence ID" value="OGE37861.1"/>
    <property type="molecule type" value="Genomic_DNA"/>
</dbReference>
<evidence type="ECO:0000256" key="1">
    <source>
        <dbReference type="SAM" id="Phobius"/>
    </source>
</evidence>
<organism evidence="3 4">
    <name type="scientific">Candidatus Daviesbacteria bacterium RIFCSPHIGHO2_12_FULL_37_11</name>
    <dbReference type="NCBI Taxonomy" id="1797777"/>
    <lineage>
        <taxon>Bacteria</taxon>
        <taxon>Candidatus Daviesiibacteriota</taxon>
    </lineage>
</organism>
<dbReference type="InterPro" id="IPR043993">
    <property type="entry name" value="T4SS_pilin"/>
</dbReference>
<feature type="transmembrane region" description="Helical" evidence="1">
    <location>
        <begin position="91"/>
        <end position="115"/>
    </location>
</feature>
<gene>
    <name evidence="3" type="ORF">A3F00_00625</name>
</gene>
<sequence>MSKSLSFITAKITFLLTAASVYAQPLVQPGGGFVTPSGTNEQSVSSIVTLVTNGLFIVATILAVVYLLIGGIRWITSRGDKVAVEAARKQIVAAVIGLVVVAAAFLIINVVFSLLGTNNPLKGDFQLPSLQNPNPQ</sequence>
<accession>A0A1F5KB68</accession>
<protein>
    <submittedName>
        <fullName evidence="3">Uncharacterized protein</fullName>
    </submittedName>
</protein>
<dbReference type="Proteomes" id="UP000176527">
    <property type="component" value="Unassembled WGS sequence"/>
</dbReference>
<dbReference type="AlphaFoldDB" id="A0A1F5KB68"/>
<keyword evidence="1" id="KW-1133">Transmembrane helix</keyword>
<keyword evidence="2" id="KW-0732">Signal</keyword>
<keyword evidence="1" id="KW-0472">Membrane</keyword>
<evidence type="ECO:0000313" key="4">
    <source>
        <dbReference type="Proteomes" id="UP000176527"/>
    </source>
</evidence>
<feature type="transmembrane region" description="Helical" evidence="1">
    <location>
        <begin position="47"/>
        <end position="70"/>
    </location>
</feature>
<name>A0A1F5KB68_9BACT</name>
<evidence type="ECO:0000313" key="3">
    <source>
        <dbReference type="EMBL" id="OGE37861.1"/>
    </source>
</evidence>
<reference evidence="3 4" key="1">
    <citation type="journal article" date="2016" name="Nat. Commun.">
        <title>Thousands of microbial genomes shed light on interconnected biogeochemical processes in an aquifer system.</title>
        <authorList>
            <person name="Anantharaman K."/>
            <person name="Brown C.T."/>
            <person name="Hug L.A."/>
            <person name="Sharon I."/>
            <person name="Castelle C.J."/>
            <person name="Probst A.J."/>
            <person name="Thomas B.C."/>
            <person name="Singh A."/>
            <person name="Wilkins M.J."/>
            <person name="Karaoz U."/>
            <person name="Brodie E.L."/>
            <person name="Williams K.H."/>
            <person name="Hubbard S.S."/>
            <person name="Banfield J.F."/>
        </authorList>
    </citation>
    <scope>NUCLEOTIDE SEQUENCE [LARGE SCALE GENOMIC DNA]</scope>
</reference>